<comment type="caution">
    <text evidence="1">The sequence shown here is derived from an EMBL/GenBank/DDBJ whole genome shotgun (WGS) entry which is preliminary data.</text>
</comment>
<name>A0ACA9SNX4_9GLOM</name>
<protein>
    <submittedName>
        <fullName evidence="1">32795_t:CDS:1</fullName>
    </submittedName>
</protein>
<evidence type="ECO:0000313" key="2">
    <source>
        <dbReference type="Proteomes" id="UP000789920"/>
    </source>
</evidence>
<feature type="non-terminal residue" evidence="1">
    <location>
        <position position="195"/>
    </location>
</feature>
<organism evidence="1 2">
    <name type="scientific">Racocetra persica</name>
    <dbReference type="NCBI Taxonomy" id="160502"/>
    <lineage>
        <taxon>Eukaryota</taxon>
        <taxon>Fungi</taxon>
        <taxon>Fungi incertae sedis</taxon>
        <taxon>Mucoromycota</taxon>
        <taxon>Glomeromycotina</taxon>
        <taxon>Glomeromycetes</taxon>
        <taxon>Diversisporales</taxon>
        <taxon>Gigasporaceae</taxon>
        <taxon>Racocetra</taxon>
    </lineage>
</organism>
<keyword evidence="2" id="KW-1185">Reference proteome</keyword>
<gene>
    <name evidence="1" type="ORF">RPERSI_LOCUS33575</name>
</gene>
<sequence>DWYIRDDLPRLRYKHDEALTICDIPCIWTVKNLDDLTPKELKNADALFCVNQPKLPKKKAWKGQKFIQYTLEPKTHCPQCHDKNHLFDFRATHDESSDVPTSYVRMDSTRWRLVPPFDVKKLSQNSPFISFIASHWTEFRENFVSSIEAHIPVASFGGVRHNTDWNIHPECEGLSHFDSKNCIISKYPFYFSIEN</sequence>
<dbReference type="Proteomes" id="UP000789920">
    <property type="component" value="Unassembled WGS sequence"/>
</dbReference>
<feature type="non-terminal residue" evidence="1">
    <location>
        <position position="1"/>
    </location>
</feature>
<dbReference type="EMBL" id="CAJVQC010145842">
    <property type="protein sequence ID" value="CAG8845234.1"/>
    <property type="molecule type" value="Genomic_DNA"/>
</dbReference>
<reference evidence="1" key="1">
    <citation type="submission" date="2021-06" db="EMBL/GenBank/DDBJ databases">
        <authorList>
            <person name="Kallberg Y."/>
            <person name="Tangrot J."/>
            <person name="Rosling A."/>
        </authorList>
    </citation>
    <scope>NUCLEOTIDE SEQUENCE</scope>
    <source>
        <strain evidence="1">MA461A</strain>
    </source>
</reference>
<evidence type="ECO:0000313" key="1">
    <source>
        <dbReference type="EMBL" id="CAG8845234.1"/>
    </source>
</evidence>
<proteinExistence type="predicted"/>
<accession>A0ACA9SNX4</accession>